<dbReference type="InterPro" id="IPR031107">
    <property type="entry name" value="Small_HSP"/>
</dbReference>
<dbReference type="PANTHER" id="PTHR11527">
    <property type="entry name" value="HEAT-SHOCK PROTEIN 20 FAMILY MEMBER"/>
    <property type="match status" value="1"/>
</dbReference>
<dbReference type="EMBL" id="KN796114">
    <property type="protein sequence ID" value="KUI63768.1"/>
    <property type="molecule type" value="Genomic_DNA"/>
</dbReference>
<dbReference type="PROSITE" id="PS01031">
    <property type="entry name" value="SHSP"/>
    <property type="match status" value="1"/>
</dbReference>
<feature type="domain" description="SHSP" evidence="5">
    <location>
        <begin position="62"/>
        <end position="190"/>
    </location>
</feature>
<dbReference type="OrthoDB" id="5239158at2759"/>
<dbReference type="Pfam" id="PF00011">
    <property type="entry name" value="HSP20"/>
    <property type="match status" value="1"/>
</dbReference>
<proteinExistence type="inferred from homology"/>
<gene>
    <name evidence="6" type="ORF">VM1G_10488</name>
</gene>
<evidence type="ECO:0000313" key="6">
    <source>
        <dbReference type="EMBL" id="KUI63768.1"/>
    </source>
</evidence>
<evidence type="ECO:0000256" key="3">
    <source>
        <dbReference type="RuleBase" id="RU003616"/>
    </source>
</evidence>
<dbReference type="AlphaFoldDB" id="A0A194VIG0"/>
<dbReference type="SUPFAM" id="SSF49764">
    <property type="entry name" value="HSP20-like chaperones"/>
    <property type="match status" value="1"/>
</dbReference>
<organism evidence="6 7">
    <name type="scientific">Cytospora mali</name>
    <name type="common">Apple Valsa canker fungus</name>
    <name type="synonym">Valsa mali</name>
    <dbReference type="NCBI Taxonomy" id="578113"/>
    <lineage>
        <taxon>Eukaryota</taxon>
        <taxon>Fungi</taxon>
        <taxon>Dikarya</taxon>
        <taxon>Ascomycota</taxon>
        <taxon>Pezizomycotina</taxon>
        <taxon>Sordariomycetes</taxon>
        <taxon>Sordariomycetidae</taxon>
        <taxon>Diaporthales</taxon>
        <taxon>Cytosporaceae</taxon>
        <taxon>Cytospora</taxon>
    </lineage>
</organism>
<evidence type="ECO:0000256" key="1">
    <source>
        <dbReference type="ARBA" id="ARBA00023016"/>
    </source>
</evidence>
<evidence type="ECO:0000256" key="4">
    <source>
        <dbReference type="SAM" id="MobiDB-lite"/>
    </source>
</evidence>
<dbReference type="Gene3D" id="2.60.40.790">
    <property type="match status" value="1"/>
</dbReference>
<dbReference type="InterPro" id="IPR002068">
    <property type="entry name" value="A-crystallin/Hsp20_dom"/>
</dbReference>
<sequence length="192" mass="22068">MAEEIIHPQVAPPNAPKYYYPGWYYYVPEPYQTTHIPKHHHHLPPPLKHAVQAIGELAHPFGEPYALTTPHCDIRESKSAYYIDVELPEERYATINRQPLPEEALETSSESEGPAESSGRKDKEHHKKERVVHFVKQERKTGELARAFTFPVDVKQDETRAKLAYGVLTITVPKKNKDLEEHKNIDIEHAGH</sequence>
<evidence type="ECO:0000259" key="5">
    <source>
        <dbReference type="PROSITE" id="PS01031"/>
    </source>
</evidence>
<keyword evidence="7" id="KW-1185">Reference proteome</keyword>
<accession>A0A194VIG0</accession>
<comment type="similarity">
    <text evidence="2 3">Belongs to the small heat shock protein (HSP20) family.</text>
</comment>
<evidence type="ECO:0000256" key="2">
    <source>
        <dbReference type="PROSITE-ProRule" id="PRU00285"/>
    </source>
</evidence>
<keyword evidence="1" id="KW-0346">Stress response</keyword>
<feature type="region of interest" description="Disordered" evidence="4">
    <location>
        <begin position="101"/>
        <end position="129"/>
    </location>
</feature>
<dbReference type="Proteomes" id="UP000078559">
    <property type="component" value="Unassembled WGS sequence"/>
</dbReference>
<evidence type="ECO:0000313" key="7">
    <source>
        <dbReference type="Proteomes" id="UP000078559"/>
    </source>
</evidence>
<reference evidence="6" key="1">
    <citation type="submission" date="2014-12" db="EMBL/GenBank/DDBJ databases">
        <title>Genome Sequence of Valsa Canker Pathogens Uncovers a Specific Adaption of Colonization on Woody Bark.</title>
        <authorList>
            <person name="Yin Z."/>
            <person name="Liu H."/>
            <person name="Gao X."/>
            <person name="Li Z."/>
            <person name="Song N."/>
            <person name="Ke X."/>
            <person name="Dai Q."/>
            <person name="Wu Y."/>
            <person name="Sun Y."/>
            <person name="Xu J.-R."/>
            <person name="Kang Z.K."/>
            <person name="Wang L."/>
            <person name="Huang L."/>
        </authorList>
    </citation>
    <scope>NUCLEOTIDE SEQUENCE [LARGE SCALE GENOMIC DNA]</scope>
    <source>
        <strain evidence="6">03-8</strain>
    </source>
</reference>
<dbReference type="InterPro" id="IPR008978">
    <property type="entry name" value="HSP20-like_chaperone"/>
</dbReference>
<protein>
    <recommendedName>
        <fullName evidence="5">SHSP domain-containing protein</fullName>
    </recommendedName>
</protein>
<name>A0A194VIG0_CYTMA</name>
<feature type="compositionally biased region" description="Low complexity" evidence="4">
    <location>
        <begin position="106"/>
        <end position="117"/>
    </location>
</feature>